<evidence type="ECO:0000313" key="2">
    <source>
        <dbReference type="EMBL" id="PNP60005.1"/>
    </source>
</evidence>
<organism evidence="2 3">
    <name type="scientific">Trichoderma harzianum</name>
    <name type="common">Hypocrea lixii</name>
    <dbReference type="NCBI Taxonomy" id="5544"/>
    <lineage>
        <taxon>Eukaryota</taxon>
        <taxon>Fungi</taxon>
        <taxon>Dikarya</taxon>
        <taxon>Ascomycota</taxon>
        <taxon>Pezizomycotina</taxon>
        <taxon>Sordariomycetes</taxon>
        <taxon>Hypocreomycetidae</taxon>
        <taxon>Hypocreales</taxon>
        <taxon>Hypocreaceae</taxon>
        <taxon>Trichoderma</taxon>
    </lineage>
</organism>
<reference evidence="2 3" key="1">
    <citation type="submission" date="2017-02" db="EMBL/GenBank/DDBJ databases">
        <title>Genomes of Trichoderma spp. with biocontrol activity.</title>
        <authorList>
            <person name="Gardiner D."/>
            <person name="Kazan K."/>
            <person name="Vos C."/>
            <person name="Harvey P."/>
        </authorList>
    </citation>
    <scope>NUCLEOTIDE SEQUENCE [LARGE SCALE GENOMIC DNA]</scope>
    <source>
        <strain evidence="2 3">Tr1</strain>
    </source>
</reference>
<sequence>MEPVSSEVKRSTETVYDVASDLVKKLKDAGQTLGVAESLTAGGVMAAVTSVSGASAVFRGGVVSYATPLKEKLLGVDGGLIALEGVIHADVAKQMAEGARRITNIDGDETTWGIGTTGVAGPGSQDNKPVGMVYIGIAGPSGTRAWGPFNFPGGREQIREATIIEALHLLRELVSVIVIPHD</sequence>
<protein>
    <recommendedName>
        <fullName evidence="1">CinA C-terminal domain-containing protein</fullName>
    </recommendedName>
</protein>
<evidence type="ECO:0000259" key="1">
    <source>
        <dbReference type="Pfam" id="PF02464"/>
    </source>
</evidence>
<proteinExistence type="predicted"/>
<gene>
    <name evidence="2" type="ORF">THARTR1_00029</name>
</gene>
<feature type="domain" description="CinA C-terminal" evidence="1">
    <location>
        <begin position="18"/>
        <end position="173"/>
    </location>
</feature>
<comment type="caution">
    <text evidence="2">The sequence shown here is derived from an EMBL/GenBank/DDBJ whole genome shotgun (WGS) entry which is preliminary data.</text>
</comment>
<dbReference type="InterPro" id="IPR036653">
    <property type="entry name" value="CinA-like_C"/>
</dbReference>
<evidence type="ECO:0000313" key="3">
    <source>
        <dbReference type="Proteomes" id="UP000236290"/>
    </source>
</evidence>
<dbReference type="Proteomes" id="UP000236290">
    <property type="component" value="Unassembled WGS sequence"/>
</dbReference>
<accession>A0A2K0UQF6</accession>
<dbReference type="Gene3D" id="3.90.950.20">
    <property type="entry name" value="CinA-like"/>
    <property type="match status" value="1"/>
</dbReference>
<dbReference type="AlphaFoldDB" id="A0A2K0UQF6"/>
<dbReference type="InterPro" id="IPR008136">
    <property type="entry name" value="CinA_C"/>
</dbReference>
<dbReference type="SUPFAM" id="SSF142433">
    <property type="entry name" value="CinA-like"/>
    <property type="match status" value="1"/>
</dbReference>
<name>A0A2K0UQF6_TRIHA</name>
<dbReference type="NCBIfam" id="TIGR00199">
    <property type="entry name" value="PncC_domain"/>
    <property type="match status" value="1"/>
</dbReference>
<dbReference type="Pfam" id="PF02464">
    <property type="entry name" value="CinA"/>
    <property type="match status" value="1"/>
</dbReference>
<dbReference type="EMBL" id="MTYI01000004">
    <property type="protein sequence ID" value="PNP60005.1"/>
    <property type="molecule type" value="Genomic_DNA"/>
</dbReference>
<dbReference type="OrthoDB" id="2350783at2759"/>